<evidence type="ECO:0000313" key="2">
    <source>
        <dbReference type="Proteomes" id="UP001279553"/>
    </source>
</evidence>
<dbReference type="EMBL" id="JAWXYB010000018">
    <property type="protein sequence ID" value="MDX5931580.1"/>
    <property type="molecule type" value="Genomic_DNA"/>
</dbReference>
<accession>A0AAW9DTT8</accession>
<organism evidence="1 2">
    <name type="scientific">Acidiphilium acidophilum</name>
    <name type="common">Thiobacillus acidophilus</name>
    <dbReference type="NCBI Taxonomy" id="76588"/>
    <lineage>
        <taxon>Bacteria</taxon>
        <taxon>Pseudomonadati</taxon>
        <taxon>Pseudomonadota</taxon>
        <taxon>Alphaproteobacteria</taxon>
        <taxon>Acetobacterales</taxon>
        <taxon>Acidocellaceae</taxon>
        <taxon>Acidiphilium</taxon>
    </lineage>
</organism>
<dbReference type="AlphaFoldDB" id="A0AAW9DTT8"/>
<dbReference type="Gene3D" id="1.10.10.60">
    <property type="entry name" value="Homeodomain-like"/>
    <property type="match status" value="1"/>
</dbReference>
<sequence length="202" mass="22494">MTKPITKQKRTAAPYELNMDVVPPFDPGKRVGRAPALTPQRATILFDYLRRGHSRNSACAAAGISVSVFGKWIRDSREPDADEWKIAFAAEVAAADGKAEENILGVILDDISAGGVESAKWWLERRRREDYGVKTHLINETVEAKPDPAFQAKIERAKDAASIQREIVLMLNREPDKAKWPPDLRAAYERMVNPKSLTIEGG</sequence>
<name>A0AAW9DTT8_ACIAO</name>
<proteinExistence type="predicted"/>
<keyword evidence="2" id="KW-1185">Reference proteome</keyword>
<reference evidence="1 2" key="1">
    <citation type="submission" date="2023-11" db="EMBL/GenBank/DDBJ databases">
        <title>MicrobeMod: A computational toolkit for identifying prokaryotic methylation and restriction-modification with nanopore sequencing.</title>
        <authorList>
            <person name="Crits-Christoph A."/>
            <person name="Kang S.C."/>
            <person name="Lee H."/>
            <person name="Ostrov N."/>
        </authorList>
    </citation>
    <scope>NUCLEOTIDE SEQUENCE [LARGE SCALE GENOMIC DNA]</scope>
    <source>
        <strain evidence="1 2">DSMZ 700</strain>
    </source>
</reference>
<comment type="caution">
    <text evidence="1">The sequence shown here is derived from an EMBL/GenBank/DDBJ whole genome shotgun (WGS) entry which is preliminary data.</text>
</comment>
<gene>
    <name evidence="1" type="ORF">SIL87_12460</name>
</gene>
<evidence type="ECO:0000313" key="1">
    <source>
        <dbReference type="EMBL" id="MDX5931580.1"/>
    </source>
</evidence>
<dbReference type="Proteomes" id="UP001279553">
    <property type="component" value="Unassembled WGS sequence"/>
</dbReference>
<dbReference type="RefSeq" id="WP_319614483.1">
    <property type="nucleotide sequence ID" value="NZ_JAWXYB010000018.1"/>
</dbReference>
<protein>
    <submittedName>
        <fullName evidence="1">Uncharacterized protein</fullName>
    </submittedName>
</protein>